<dbReference type="InterPro" id="IPR036390">
    <property type="entry name" value="WH_DNA-bd_sf"/>
</dbReference>
<dbReference type="PROSITE" id="PS50931">
    <property type="entry name" value="HTH_LYSR"/>
    <property type="match status" value="1"/>
</dbReference>
<proteinExistence type="inferred from homology"/>
<dbReference type="InterPro" id="IPR000847">
    <property type="entry name" value="LysR_HTH_N"/>
</dbReference>
<dbReference type="Proteomes" id="UP001199044">
    <property type="component" value="Unassembled WGS sequence"/>
</dbReference>
<evidence type="ECO:0000259" key="5">
    <source>
        <dbReference type="PROSITE" id="PS50931"/>
    </source>
</evidence>
<dbReference type="Gene3D" id="3.40.190.10">
    <property type="entry name" value="Periplasmic binding protein-like II"/>
    <property type="match status" value="2"/>
</dbReference>
<evidence type="ECO:0000256" key="2">
    <source>
        <dbReference type="ARBA" id="ARBA00023015"/>
    </source>
</evidence>
<dbReference type="Gene3D" id="1.10.10.10">
    <property type="entry name" value="Winged helix-like DNA-binding domain superfamily/Winged helix DNA-binding domain"/>
    <property type="match status" value="1"/>
</dbReference>
<comment type="similarity">
    <text evidence="1">Belongs to the LysR transcriptional regulatory family.</text>
</comment>
<dbReference type="Pfam" id="PF00126">
    <property type="entry name" value="HTH_1"/>
    <property type="match status" value="1"/>
</dbReference>
<dbReference type="SUPFAM" id="SSF53850">
    <property type="entry name" value="Periplasmic binding protein-like II"/>
    <property type="match status" value="1"/>
</dbReference>
<keyword evidence="2" id="KW-0805">Transcription regulation</keyword>
<evidence type="ECO:0000313" key="7">
    <source>
        <dbReference type="Proteomes" id="UP001199044"/>
    </source>
</evidence>
<dbReference type="InterPro" id="IPR036388">
    <property type="entry name" value="WH-like_DNA-bd_sf"/>
</dbReference>
<dbReference type="Pfam" id="PF03466">
    <property type="entry name" value="LysR_substrate"/>
    <property type="match status" value="1"/>
</dbReference>
<dbReference type="PANTHER" id="PTHR30118:SF15">
    <property type="entry name" value="TRANSCRIPTIONAL REGULATORY PROTEIN"/>
    <property type="match status" value="1"/>
</dbReference>
<evidence type="ECO:0000256" key="1">
    <source>
        <dbReference type="ARBA" id="ARBA00009437"/>
    </source>
</evidence>
<gene>
    <name evidence="6" type="ORF">LDJ79_08095</name>
</gene>
<dbReference type="InterPro" id="IPR050389">
    <property type="entry name" value="LysR-type_TF"/>
</dbReference>
<name>A0ABS7YK69_9VIBR</name>
<sequence length="298" mass="33466">MDTKKLDLNLLATLEVLLEEKNVSKAAARLHLSQPAVSTQLSRLRDLFNDQLLIPARRGMIPTAKALELRAPLRQALDHVRDTLTTHQSFEPEKADLTVMIASTDYLQSVIGLSIIEAIRKHAPGIKIGLRNLEPYRLDEQFMNGEVDLALMTQEEAPSELRTRHLYDEVYVLIGHKDHPLLSDSMSFEDYLSLKHIVVSLDGGNFLTPHDLALKELGYSRNVVLSVATFLIVPELVAKSNLVALVPKRLVNGRTDLKIVSPPMSSTGFSVGMVWHERTHNHSAHRWVRDVINQIMIA</sequence>
<comment type="caution">
    <text evidence="6">The sequence shown here is derived from an EMBL/GenBank/DDBJ whole genome shotgun (WGS) entry which is preliminary data.</text>
</comment>
<dbReference type="PANTHER" id="PTHR30118">
    <property type="entry name" value="HTH-TYPE TRANSCRIPTIONAL REGULATOR LEUO-RELATED"/>
    <property type="match status" value="1"/>
</dbReference>
<protein>
    <submittedName>
        <fullName evidence="6">LysR family transcriptional regulator</fullName>
    </submittedName>
</protein>
<accession>A0ABS7YK69</accession>
<keyword evidence="7" id="KW-1185">Reference proteome</keyword>
<keyword evidence="3" id="KW-0238">DNA-binding</keyword>
<dbReference type="EMBL" id="JAIWIU010000044">
    <property type="protein sequence ID" value="MCA2016068.1"/>
    <property type="molecule type" value="Genomic_DNA"/>
</dbReference>
<reference evidence="7" key="1">
    <citation type="submission" date="2023-07" db="EMBL/GenBank/DDBJ databases">
        <title>Molecular identification of indigenous halophilic bacteria isolated from red sea cost, biodegradation of synthetic dyes and assessment of degraded metabolite toxicity.</title>
        <authorList>
            <person name="Chaieb K."/>
            <person name="Altayb H.N."/>
        </authorList>
    </citation>
    <scope>NUCLEOTIDE SEQUENCE [LARGE SCALE GENOMIC DNA]</scope>
    <source>
        <strain evidence="7">K20</strain>
    </source>
</reference>
<feature type="domain" description="HTH lysR-type" evidence="5">
    <location>
        <begin position="6"/>
        <end position="63"/>
    </location>
</feature>
<keyword evidence="4" id="KW-0804">Transcription</keyword>
<dbReference type="SUPFAM" id="SSF46785">
    <property type="entry name" value="Winged helix' DNA-binding domain"/>
    <property type="match status" value="1"/>
</dbReference>
<organism evidence="6 7">
    <name type="scientific">Vibrio tritonius</name>
    <dbReference type="NCBI Taxonomy" id="1435069"/>
    <lineage>
        <taxon>Bacteria</taxon>
        <taxon>Pseudomonadati</taxon>
        <taxon>Pseudomonadota</taxon>
        <taxon>Gammaproteobacteria</taxon>
        <taxon>Vibrionales</taxon>
        <taxon>Vibrionaceae</taxon>
        <taxon>Vibrio</taxon>
    </lineage>
</organism>
<dbReference type="PRINTS" id="PR00039">
    <property type="entry name" value="HTHLYSR"/>
</dbReference>
<dbReference type="InterPro" id="IPR005119">
    <property type="entry name" value="LysR_subst-bd"/>
</dbReference>
<evidence type="ECO:0000256" key="4">
    <source>
        <dbReference type="ARBA" id="ARBA00023163"/>
    </source>
</evidence>
<evidence type="ECO:0000256" key="3">
    <source>
        <dbReference type="ARBA" id="ARBA00023125"/>
    </source>
</evidence>
<dbReference type="RefSeq" id="WP_225250216.1">
    <property type="nucleotide sequence ID" value="NZ_JAIWIU010000044.1"/>
</dbReference>
<evidence type="ECO:0000313" key="6">
    <source>
        <dbReference type="EMBL" id="MCA2016068.1"/>
    </source>
</evidence>